<evidence type="ECO:0008006" key="9">
    <source>
        <dbReference type="Google" id="ProtNLM"/>
    </source>
</evidence>
<dbReference type="PROSITE" id="PS01007">
    <property type="entry name" value="TRANSPOSASE_MUTATOR"/>
    <property type="match status" value="1"/>
</dbReference>
<keyword evidence="2" id="KW-0238">DNA-binding</keyword>
<dbReference type="InterPro" id="IPR001207">
    <property type="entry name" value="Transposase_mutator"/>
</dbReference>
<evidence type="ECO:0000256" key="3">
    <source>
        <dbReference type="ARBA" id="ARBA00023172"/>
    </source>
</evidence>
<dbReference type="InterPro" id="IPR018289">
    <property type="entry name" value="MULE_transposase_dom"/>
</dbReference>
<evidence type="ECO:0000256" key="4">
    <source>
        <dbReference type="SAM" id="MobiDB-lite"/>
    </source>
</evidence>
<reference evidence="7 8" key="1">
    <citation type="journal article" date="2022" name="G3 (Bethesda)">
        <title>Whole-genome sequence and methylome profiling of the almond [Prunus dulcis (Mill.) D.A. Webb] cultivar 'Nonpareil'.</title>
        <authorList>
            <person name="D'Amico-Willman K.M."/>
            <person name="Ouma W.Z."/>
            <person name="Meulia T."/>
            <person name="Sideli G.M."/>
            <person name="Gradziel T.M."/>
            <person name="Fresnedo-Ramirez J."/>
        </authorList>
    </citation>
    <scope>NUCLEOTIDE SEQUENCE [LARGE SCALE GENOMIC DNA]</scope>
    <source>
        <strain evidence="7">Clone GOH B32 T37-40</strain>
    </source>
</reference>
<evidence type="ECO:0000259" key="5">
    <source>
        <dbReference type="Pfam" id="PF10551"/>
    </source>
</evidence>
<dbReference type="GO" id="GO:0006313">
    <property type="term" value="P:DNA transposition"/>
    <property type="evidence" value="ECO:0007669"/>
    <property type="project" value="InterPro"/>
</dbReference>
<dbReference type="PANTHER" id="PTHR31973:SF187">
    <property type="entry name" value="MUTATOR TRANSPOSASE MUDRA PROTEIN"/>
    <property type="match status" value="1"/>
</dbReference>
<dbReference type="Pfam" id="PF26130">
    <property type="entry name" value="PB1-like"/>
    <property type="match status" value="1"/>
</dbReference>
<sequence length="369" mass="40836">MGYEFRSGGNTPKYANNGMCTLKLHHGGWFENGVYKKGNVCYLDNIIVDFLSLLDLLKIGRGLGYEVDISQVEQRLEIRCKNPEGGLEFVTSDATVVEMVGHIHPIRLLCYTIVRLKTIRVELPNEDIGAHLTIDNEGVELPNEDIGAHLTIDNEGAELPNENEDTDSEIKDSDYEFSENEAEDRPTVRENIADEETSHDAPGQVSSDGADTSEFDSGSETDSEVKIKTQIVKGETVFQMIYVCLAACKKGFLEGCRHVIGVNGCHLKGPYTGQILTAVGVDGNNGCFPVAYAVVDIESKDSWIWFFNLLIEDLGITNGKAWVVISDKQKGLVSVIERALPTAEHRMCVRHLYSNFRASHIGLALKHML</sequence>
<accession>A0AAD4W364</accession>
<evidence type="ECO:0000259" key="6">
    <source>
        <dbReference type="Pfam" id="PF26130"/>
    </source>
</evidence>
<evidence type="ECO:0000256" key="2">
    <source>
        <dbReference type="ARBA" id="ARBA00023125"/>
    </source>
</evidence>
<keyword evidence="3" id="KW-0233">DNA recombination</keyword>
<feature type="region of interest" description="Disordered" evidence="4">
    <location>
        <begin position="152"/>
        <end position="224"/>
    </location>
</feature>
<protein>
    <recommendedName>
        <fullName evidence="9">MULE transposase domain-containing protein</fullName>
    </recommendedName>
</protein>
<organism evidence="7 8">
    <name type="scientific">Prunus dulcis</name>
    <name type="common">Almond</name>
    <name type="synonym">Amygdalus dulcis</name>
    <dbReference type="NCBI Taxonomy" id="3755"/>
    <lineage>
        <taxon>Eukaryota</taxon>
        <taxon>Viridiplantae</taxon>
        <taxon>Streptophyta</taxon>
        <taxon>Embryophyta</taxon>
        <taxon>Tracheophyta</taxon>
        <taxon>Spermatophyta</taxon>
        <taxon>Magnoliopsida</taxon>
        <taxon>eudicotyledons</taxon>
        <taxon>Gunneridae</taxon>
        <taxon>Pentapetalae</taxon>
        <taxon>rosids</taxon>
        <taxon>fabids</taxon>
        <taxon>Rosales</taxon>
        <taxon>Rosaceae</taxon>
        <taxon>Amygdaloideae</taxon>
        <taxon>Amygdaleae</taxon>
        <taxon>Prunus</taxon>
    </lineage>
</organism>
<evidence type="ECO:0000256" key="1">
    <source>
        <dbReference type="ARBA" id="ARBA00022578"/>
    </source>
</evidence>
<gene>
    <name evidence="7" type="ORF">L3X38_025800</name>
</gene>
<keyword evidence="8" id="KW-1185">Reference proteome</keyword>
<evidence type="ECO:0000313" key="8">
    <source>
        <dbReference type="Proteomes" id="UP001054821"/>
    </source>
</evidence>
<feature type="compositionally biased region" description="Basic and acidic residues" evidence="4">
    <location>
        <begin position="183"/>
        <end position="199"/>
    </location>
</feature>
<feature type="compositionally biased region" description="Acidic residues" evidence="4">
    <location>
        <begin position="211"/>
        <end position="222"/>
    </location>
</feature>
<name>A0AAD4W364_PRUDU</name>
<dbReference type="AlphaFoldDB" id="A0AAD4W364"/>
<comment type="caution">
    <text evidence="7">The sequence shown here is derived from an EMBL/GenBank/DDBJ whole genome shotgun (WGS) entry which is preliminary data.</text>
</comment>
<feature type="domain" description="MULE transposase" evidence="5">
    <location>
        <begin position="260"/>
        <end position="355"/>
    </location>
</feature>
<dbReference type="Pfam" id="PF10551">
    <property type="entry name" value="MULE"/>
    <property type="match status" value="1"/>
</dbReference>
<evidence type="ECO:0000313" key="7">
    <source>
        <dbReference type="EMBL" id="KAI5335666.1"/>
    </source>
</evidence>
<dbReference type="InterPro" id="IPR058594">
    <property type="entry name" value="PB1-like_dom_pln"/>
</dbReference>
<dbReference type="PANTHER" id="PTHR31973">
    <property type="entry name" value="POLYPROTEIN, PUTATIVE-RELATED"/>
    <property type="match status" value="1"/>
</dbReference>
<dbReference type="GO" id="GO:0004803">
    <property type="term" value="F:transposase activity"/>
    <property type="evidence" value="ECO:0007669"/>
    <property type="project" value="InterPro"/>
</dbReference>
<dbReference type="GO" id="GO:0003677">
    <property type="term" value="F:DNA binding"/>
    <property type="evidence" value="ECO:0007669"/>
    <property type="project" value="UniProtKB-KW"/>
</dbReference>
<keyword evidence="1" id="KW-0815">Transposition</keyword>
<proteinExistence type="predicted"/>
<dbReference type="Proteomes" id="UP001054821">
    <property type="component" value="Chromosome 4"/>
</dbReference>
<dbReference type="EMBL" id="JAJFAZ020000004">
    <property type="protein sequence ID" value="KAI5335666.1"/>
    <property type="molecule type" value="Genomic_DNA"/>
</dbReference>
<feature type="domain" description="PB1-like" evidence="6">
    <location>
        <begin position="19"/>
        <end position="102"/>
    </location>
</feature>